<reference evidence="3" key="1">
    <citation type="submission" date="2014-07" db="EMBL/GenBank/DDBJ databases">
        <title>Genome sequencing of plant-pathogenic Streptomyces species.</title>
        <authorList>
            <person name="Harrison J."/>
            <person name="Sapp M."/>
            <person name="Thwaites R."/>
            <person name="Studholme D.J."/>
        </authorList>
    </citation>
    <scope>NUCLEOTIDE SEQUENCE [LARGE SCALE GENOMIC DNA]</scope>
    <source>
        <strain evidence="3">NCPPB 4445</strain>
    </source>
</reference>
<evidence type="ECO:0000313" key="2">
    <source>
        <dbReference type="EMBL" id="KND25921.1"/>
    </source>
</evidence>
<feature type="transmembrane region" description="Helical" evidence="1">
    <location>
        <begin position="134"/>
        <end position="159"/>
    </location>
</feature>
<dbReference type="PATRIC" id="fig|42234.21.peg.8055"/>
<dbReference type="RefSeq" id="WP_050374852.1">
    <property type="nucleotide sequence ID" value="NZ_KQ257834.1"/>
</dbReference>
<dbReference type="AlphaFoldDB" id="A0A0L0JJP1"/>
<protein>
    <submittedName>
        <fullName evidence="2">Uncharacterized protein</fullName>
    </submittedName>
</protein>
<feature type="transmembrane region" description="Helical" evidence="1">
    <location>
        <begin position="179"/>
        <end position="198"/>
    </location>
</feature>
<evidence type="ECO:0000256" key="1">
    <source>
        <dbReference type="SAM" id="Phobius"/>
    </source>
</evidence>
<name>A0A0L0JJP1_9ACTN</name>
<evidence type="ECO:0000313" key="3">
    <source>
        <dbReference type="Proteomes" id="UP000037151"/>
    </source>
</evidence>
<keyword evidence="1" id="KW-1133">Transmembrane helix</keyword>
<dbReference type="EMBL" id="JPPY01000215">
    <property type="protein sequence ID" value="KND25921.1"/>
    <property type="molecule type" value="Genomic_DNA"/>
</dbReference>
<comment type="caution">
    <text evidence="2">The sequence shown here is derived from an EMBL/GenBank/DDBJ whole genome shotgun (WGS) entry which is preliminary data.</text>
</comment>
<dbReference type="OrthoDB" id="2716688at2"/>
<gene>
    <name evidence="2" type="ORF">IQ63_39140</name>
</gene>
<sequence length="215" mass="23588">MPVKRWAAARRLKPGDGRELRGFRWWQLPLRALFWLRLSGTDGPARTYTLDVRHRARLDNSKIRAHLFLDGRHVAESKLPAVFPVQGGVIEVAMSNFGLKRCHYRPTTGQPRQLTPDAASAEGRRARLDANHPALSRGIGVLSVLLLLVGVGLNALQLAGPLSQIPPVAERVGTFTSPVRLPLWLNLALGAGAVLASMERALRLRYSPLLDAAGH</sequence>
<accession>A0A0L0JJP1</accession>
<proteinExistence type="predicted"/>
<keyword evidence="1" id="KW-0812">Transmembrane</keyword>
<organism evidence="2 3">
    <name type="scientific">Streptomyces acidiscabies</name>
    <dbReference type="NCBI Taxonomy" id="42234"/>
    <lineage>
        <taxon>Bacteria</taxon>
        <taxon>Bacillati</taxon>
        <taxon>Actinomycetota</taxon>
        <taxon>Actinomycetes</taxon>
        <taxon>Kitasatosporales</taxon>
        <taxon>Streptomycetaceae</taxon>
        <taxon>Streptomyces</taxon>
    </lineage>
</organism>
<dbReference type="Proteomes" id="UP000037151">
    <property type="component" value="Unassembled WGS sequence"/>
</dbReference>
<keyword evidence="1" id="KW-0472">Membrane</keyword>